<gene>
    <name evidence="11" type="primary">LOC115877484</name>
</gene>
<evidence type="ECO:0000313" key="10">
    <source>
        <dbReference type="Proteomes" id="UP000504635"/>
    </source>
</evidence>
<keyword evidence="3 8" id="KW-0349">Heme</keyword>
<dbReference type="PRINTS" id="PR00463">
    <property type="entry name" value="EP450I"/>
</dbReference>
<keyword evidence="7 9" id="KW-0503">Monooxygenase</keyword>
<dbReference type="InterPro" id="IPR050196">
    <property type="entry name" value="Cytochrome_P450_Monoox"/>
</dbReference>
<dbReference type="InParanoid" id="A0A6J2XED7"/>
<accession>A0A6J2XED7</accession>
<evidence type="ECO:0000256" key="3">
    <source>
        <dbReference type="ARBA" id="ARBA00022617"/>
    </source>
</evidence>
<evidence type="ECO:0000256" key="9">
    <source>
        <dbReference type="RuleBase" id="RU000461"/>
    </source>
</evidence>
<dbReference type="RefSeq" id="XP_030749521.1">
    <property type="nucleotide sequence ID" value="XM_030893661.1"/>
</dbReference>
<reference evidence="11" key="1">
    <citation type="submission" date="2025-08" db="UniProtKB">
        <authorList>
            <consortium name="RefSeq"/>
        </authorList>
    </citation>
    <scope>IDENTIFICATION</scope>
    <source>
        <tissue evidence="11">Gonads</tissue>
    </source>
</reference>
<comment type="cofactor">
    <cofactor evidence="1 8">
        <name>heme</name>
        <dbReference type="ChEBI" id="CHEBI:30413"/>
    </cofactor>
</comment>
<dbReference type="AlphaFoldDB" id="A0A6J2XED7"/>
<dbReference type="Pfam" id="PF00067">
    <property type="entry name" value="p450"/>
    <property type="match status" value="1"/>
</dbReference>
<dbReference type="KEGG" id="soy:115877484"/>
<keyword evidence="6 8" id="KW-0408">Iron</keyword>
<evidence type="ECO:0000256" key="6">
    <source>
        <dbReference type="ARBA" id="ARBA00023004"/>
    </source>
</evidence>
<sequence length="496" mass="57501">MSSLFLYAVVTLAAIWLIDKWRKRLAFYEKLRWVNKVPGLPLIGNALEFKDPTKSLTRMQEVLLENDGLCYVELLYRPMILISNYNFVEWLLSSNTLIEKSLDYKFLHNWLEDGILISTGATWKNGRKILSPAFHFSVLEEIVTKFDKPTLILIELLEKEVGKDSVNIYSYIKNYALDVICESSMGIEVEAQKNSQSTYVKSVDSMCNIVVDRAFNPLKTKDWLYMLTPSYYKEKAYVRYLHSMSDKVIKSKKSSRQNGIKEDKDDDTGRKKKNAFLDLLLTYKDQNGEPLSEKFIREQVDTIMFAGHDTTSMGLCFAIHCLSKNREEQEKAFKEIKEISEGKDKFTYADLQEMRYLELIIKETLRLYPTVPFYSRNTSQDFIFQENKVIPKDVTLLTCAYAINRDPKVFKEPEKFIPTRFLDTDVKPFSYLPFSAGPRNCIGQKFAMLEMKATLAKLLLNFEILPSIPEHNVILSAEAVLKSKNGFCVRLKKRII</sequence>
<dbReference type="InterPro" id="IPR001128">
    <property type="entry name" value="Cyt_P450"/>
</dbReference>
<evidence type="ECO:0000256" key="1">
    <source>
        <dbReference type="ARBA" id="ARBA00001971"/>
    </source>
</evidence>
<evidence type="ECO:0000313" key="11">
    <source>
        <dbReference type="RefSeq" id="XP_030749521.1"/>
    </source>
</evidence>
<evidence type="ECO:0000256" key="2">
    <source>
        <dbReference type="ARBA" id="ARBA00010617"/>
    </source>
</evidence>
<dbReference type="InterPro" id="IPR036396">
    <property type="entry name" value="Cyt_P450_sf"/>
</dbReference>
<keyword evidence="10" id="KW-1185">Reference proteome</keyword>
<dbReference type="Proteomes" id="UP000504635">
    <property type="component" value="Unplaced"/>
</dbReference>
<keyword evidence="5 9" id="KW-0560">Oxidoreductase</keyword>
<dbReference type="SUPFAM" id="SSF48264">
    <property type="entry name" value="Cytochrome P450"/>
    <property type="match status" value="1"/>
</dbReference>
<dbReference type="PANTHER" id="PTHR24291:SF187">
    <property type="entry name" value="CYTOCHROME P450 4AE1-RELATED"/>
    <property type="match status" value="1"/>
</dbReference>
<keyword evidence="4 8" id="KW-0479">Metal-binding</keyword>
<protein>
    <submittedName>
        <fullName evidence="11">Cytochrome P450 4c3-like</fullName>
    </submittedName>
</protein>
<evidence type="ECO:0000256" key="5">
    <source>
        <dbReference type="ARBA" id="ARBA00023002"/>
    </source>
</evidence>
<evidence type="ECO:0000256" key="8">
    <source>
        <dbReference type="PIRSR" id="PIRSR602401-1"/>
    </source>
</evidence>
<name>A0A6J2XED7_SITOR</name>
<dbReference type="CDD" id="cd20628">
    <property type="entry name" value="CYP4"/>
    <property type="match status" value="1"/>
</dbReference>
<feature type="binding site" description="axial binding residue" evidence="8">
    <location>
        <position position="441"/>
    </location>
    <ligand>
        <name>heme</name>
        <dbReference type="ChEBI" id="CHEBI:30413"/>
    </ligand>
    <ligandPart>
        <name>Fe</name>
        <dbReference type="ChEBI" id="CHEBI:18248"/>
    </ligandPart>
</feature>
<dbReference type="PANTHER" id="PTHR24291">
    <property type="entry name" value="CYTOCHROME P450 FAMILY 4"/>
    <property type="match status" value="1"/>
</dbReference>
<dbReference type="OrthoDB" id="1470350at2759"/>
<dbReference type="GO" id="GO:0005506">
    <property type="term" value="F:iron ion binding"/>
    <property type="evidence" value="ECO:0007669"/>
    <property type="project" value="InterPro"/>
</dbReference>
<dbReference type="InterPro" id="IPR017972">
    <property type="entry name" value="Cyt_P450_CS"/>
</dbReference>
<dbReference type="PROSITE" id="PS00086">
    <property type="entry name" value="CYTOCHROME_P450"/>
    <property type="match status" value="1"/>
</dbReference>
<comment type="similarity">
    <text evidence="2 9">Belongs to the cytochrome P450 family.</text>
</comment>
<evidence type="ECO:0000256" key="4">
    <source>
        <dbReference type="ARBA" id="ARBA00022723"/>
    </source>
</evidence>
<proteinExistence type="inferred from homology"/>
<dbReference type="GO" id="GO:0020037">
    <property type="term" value="F:heme binding"/>
    <property type="evidence" value="ECO:0007669"/>
    <property type="project" value="InterPro"/>
</dbReference>
<dbReference type="Gene3D" id="1.10.630.10">
    <property type="entry name" value="Cytochrome P450"/>
    <property type="match status" value="1"/>
</dbReference>
<evidence type="ECO:0000256" key="7">
    <source>
        <dbReference type="ARBA" id="ARBA00023033"/>
    </source>
</evidence>
<dbReference type="InterPro" id="IPR002401">
    <property type="entry name" value="Cyt_P450_E_grp-I"/>
</dbReference>
<organism evidence="10 11">
    <name type="scientific">Sitophilus oryzae</name>
    <name type="common">Rice weevil</name>
    <name type="synonym">Curculio oryzae</name>
    <dbReference type="NCBI Taxonomy" id="7048"/>
    <lineage>
        <taxon>Eukaryota</taxon>
        <taxon>Metazoa</taxon>
        <taxon>Ecdysozoa</taxon>
        <taxon>Arthropoda</taxon>
        <taxon>Hexapoda</taxon>
        <taxon>Insecta</taxon>
        <taxon>Pterygota</taxon>
        <taxon>Neoptera</taxon>
        <taxon>Endopterygota</taxon>
        <taxon>Coleoptera</taxon>
        <taxon>Polyphaga</taxon>
        <taxon>Cucujiformia</taxon>
        <taxon>Curculionidae</taxon>
        <taxon>Dryophthorinae</taxon>
        <taxon>Sitophilus</taxon>
    </lineage>
</organism>
<dbReference type="GeneID" id="115877484"/>
<dbReference type="PRINTS" id="PR00385">
    <property type="entry name" value="P450"/>
</dbReference>
<dbReference type="GO" id="GO:0016705">
    <property type="term" value="F:oxidoreductase activity, acting on paired donors, with incorporation or reduction of molecular oxygen"/>
    <property type="evidence" value="ECO:0007669"/>
    <property type="project" value="InterPro"/>
</dbReference>
<dbReference type="GO" id="GO:0004497">
    <property type="term" value="F:monooxygenase activity"/>
    <property type="evidence" value="ECO:0007669"/>
    <property type="project" value="UniProtKB-KW"/>
</dbReference>